<evidence type="ECO:0000256" key="1">
    <source>
        <dbReference type="ARBA" id="ARBA00011073"/>
    </source>
</evidence>
<protein>
    <submittedName>
        <fullName evidence="12">Subtilisin-like protease</fullName>
    </submittedName>
</protein>
<dbReference type="PROSITE" id="PS00136">
    <property type="entry name" value="SUBTILASE_ASP"/>
    <property type="match status" value="1"/>
</dbReference>
<dbReference type="InterPro" id="IPR050131">
    <property type="entry name" value="Peptidase_S8_subtilisin-like"/>
</dbReference>
<accession>A0A0B2WXS2</accession>
<dbReference type="AlphaFoldDB" id="A0A0B2WXS2"/>
<evidence type="ECO:0000313" key="13">
    <source>
        <dbReference type="Proteomes" id="UP000030816"/>
    </source>
</evidence>
<dbReference type="PROSITE" id="PS00137">
    <property type="entry name" value="SUBTILASE_HIS"/>
    <property type="match status" value="1"/>
</dbReference>
<evidence type="ECO:0000256" key="7">
    <source>
        <dbReference type="RuleBase" id="RU003355"/>
    </source>
</evidence>
<dbReference type="GeneID" id="63737958"/>
<dbReference type="RefSeq" id="XP_040679445.1">
    <property type="nucleotide sequence ID" value="XM_040822302.1"/>
</dbReference>
<feature type="signal peptide" evidence="9">
    <location>
        <begin position="1"/>
        <end position="20"/>
    </location>
</feature>
<keyword evidence="13" id="KW-1185">Reference proteome</keyword>
<reference evidence="12 13" key="1">
    <citation type="journal article" date="2014" name="Proc. Natl. Acad. Sci. U.S.A.">
        <title>Trajectory and genomic determinants of fungal-pathogen speciation and host adaptation.</title>
        <authorList>
            <person name="Hu X."/>
            <person name="Xiao G."/>
            <person name="Zheng P."/>
            <person name="Shang Y."/>
            <person name="Su Y."/>
            <person name="Zhang X."/>
            <person name="Liu X."/>
            <person name="Zhan S."/>
            <person name="St Leger R.J."/>
            <person name="Wang C."/>
        </authorList>
    </citation>
    <scope>NUCLEOTIDE SEQUENCE [LARGE SCALE GENOMIC DNA]</scope>
    <source>
        <strain evidence="12 13">ARSEF 1941</strain>
    </source>
</reference>
<feature type="domain" description="Peptidase S8/S53" evidence="10">
    <location>
        <begin position="163"/>
        <end position="391"/>
    </location>
</feature>
<dbReference type="InterPro" id="IPR015500">
    <property type="entry name" value="Peptidase_S8_subtilisin-rel"/>
</dbReference>
<name>A0A0B2WXS2_METAS</name>
<comment type="caution">
    <text evidence="12">The sequence shown here is derived from an EMBL/GenBank/DDBJ whole genome shotgun (WGS) entry which is preliminary data.</text>
</comment>
<dbReference type="InterPro" id="IPR036852">
    <property type="entry name" value="Peptidase_S8/S53_dom_sf"/>
</dbReference>
<feature type="compositionally biased region" description="Polar residues" evidence="8">
    <location>
        <begin position="396"/>
        <end position="411"/>
    </location>
</feature>
<dbReference type="GO" id="GO:0006508">
    <property type="term" value="P:proteolysis"/>
    <property type="evidence" value="ECO:0007669"/>
    <property type="project" value="UniProtKB-KW"/>
</dbReference>
<comment type="similarity">
    <text evidence="1 6 7">Belongs to the peptidase S8 family.</text>
</comment>
<dbReference type="Pfam" id="PF05922">
    <property type="entry name" value="Inhibitor_I9"/>
    <property type="match status" value="1"/>
</dbReference>
<dbReference type="InterPro" id="IPR000209">
    <property type="entry name" value="Peptidase_S8/S53_dom"/>
</dbReference>
<keyword evidence="2 6" id="KW-0645">Protease</keyword>
<dbReference type="GO" id="GO:0005576">
    <property type="term" value="C:extracellular region"/>
    <property type="evidence" value="ECO:0007669"/>
    <property type="project" value="UniProtKB-ARBA"/>
</dbReference>
<proteinExistence type="inferred from homology"/>
<feature type="region of interest" description="Disordered" evidence="8">
    <location>
        <begin position="387"/>
        <end position="411"/>
    </location>
</feature>
<dbReference type="PROSITE" id="PS51892">
    <property type="entry name" value="SUBTILASE"/>
    <property type="match status" value="1"/>
</dbReference>
<dbReference type="SUPFAM" id="SSF52743">
    <property type="entry name" value="Subtilisin-like"/>
    <property type="match status" value="1"/>
</dbReference>
<gene>
    <name evidence="12" type="ORF">MAM_03503</name>
</gene>
<feature type="active site" description="Charge relay system" evidence="6">
    <location>
        <position position="170"/>
    </location>
</feature>
<dbReference type="SUPFAM" id="SSF54897">
    <property type="entry name" value="Protease propeptides/inhibitors"/>
    <property type="match status" value="1"/>
</dbReference>
<dbReference type="Pfam" id="PF00082">
    <property type="entry name" value="Peptidase_S8"/>
    <property type="match status" value="1"/>
</dbReference>
<evidence type="ECO:0000256" key="5">
    <source>
        <dbReference type="ARBA" id="ARBA00022825"/>
    </source>
</evidence>
<evidence type="ECO:0000256" key="8">
    <source>
        <dbReference type="SAM" id="MobiDB-lite"/>
    </source>
</evidence>
<dbReference type="GO" id="GO:0004252">
    <property type="term" value="F:serine-type endopeptidase activity"/>
    <property type="evidence" value="ECO:0007669"/>
    <property type="project" value="UniProtKB-UniRule"/>
</dbReference>
<evidence type="ECO:0000256" key="3">
    <source>
        <dbReference type="ARBA" id="ARBA00022729"/>
    </source>
</evidence>
<dbReference type="Proteomes" id="UP000030816">
    <property type="component" value="Unassembled WGS sequence"/>
</dbReference>
<dbReference type="HOGENOM" id="CLU_011263_1_4_1"/>
<feature type="active site" description="Charge relay system" evidence="6">
    <location>
        <position position="200"/>
    </location>
</feature>
<dbReference type="FunFam" id="3.40.50.200:FF:000007">
    <property type="entry name" value="Subtilisin-like serine protease"/>
    <property type="match status" value="1"/>
</dbReference>
<evidence type="ECO:0000313" key="12">
    <source>
        <dbReference type="EMBL" id="KHN98379.1"/>
    </source>
</evidence>
<keyword evidence="3 9" id="KW-0732">Signal</keyword>
<dbReference type="InterPro" id="IPR022398">
    <property type="entry name" value="Peptidase_S8_His-AS"/>
</dbReference>
<evidence type="ECO:0000256" key="2">
    <source>
        <dbReference type="ARBA" id="ARBA00022670"/>
    </source>
</evidence>
<dbReference type="OrthoDB" id="206201at2759"/>
<dbReference type="InterPro" id="IPR037045">
    <property type="entry name" value="S8pro/Inhibitor_I9_sf"/>
</dbReference>
<dbReference type="PROSITE" id="PS00138">
    <property type="entry name" value="SUBTILASE_SER"/>
    <property type="match status" value="1"/>
</dbReference>
<dbReference type="PANTHER" id="PTHR43806:SF58">
    <property type="entry name" value="ALKALINE PROTEASE 1-RELATED"/>
    <property type="match status" value="1"/>
</dbReference>
<organism evidence="12 13">
    <name type="scientific">Metarhizium album (strain ARSEF 1941)</name>
    <dbReference type="NCBI Taxonomy" id="1081103"/>
    <lineage>
        <taxon>Eukaryota</taxon>
        <taxon>Fungi</taxon>
        <taxon>Dikarya</taxon>
        <taxon>Ascomycota</taxon>
        <taxon>Pezizomycotina</taxon>
        <taxon>Sordariomycetes</taxon>
        <taxon>Hypocreomycetidae</taxon>
        <taxon>Hypocreales</taxon>
        <taxon>Clavicipitaceae</taxon>
        <taxon>Metarhizium</taxon>
    </lineage>
</organism>
<evidence type="ECO:0000256" key="9">
    <source>
        <dbReference type="SAM" id="SignalP"/>
    </source>
</evidence>
<dbReference type="PRINTS" id="PR00723">
    <property type="entry name" value="SUBTILISIN"/>
</dbReference>
<dbReference type="InterPro" id="IPR023828">
    <property type="entry name" value="Peptidase_S8_Ser-AS"/>
</dbReference>
<dbReference type="Gene3D" id="3.40.50.200">
    <property type="entry name" value="Peptidase S8/S53 domain"/>
    <property type="match status" value="1"/>
</dbReference>
<feature type="active site" description="Charge relay system" evidence="6">
    <location>
        <position position="356"/>
    </location>
</feature>
<evidence type="ECO:0000259" key="11">
    <source>
        <dbReference type="Pfam" id="PF05922"/>
    </source>
</evidence>
<feature type="domain" description="Inhibitor I9" evidence="11">
    <location>
        <begin position="29"/>
        <end position="107"/>
    </location>
</feature>
<dbReference type="EMBL" id="AZHE01000007">
    <property type="protein sequence ID" value="KHN98379.1"/>
    <property type="molecule type" value="Genomic_DNA"/>
</dbReference>
<evidence type="ECO:0000256" key="6">
    <source>
        <dbReference type="PROSITE-ProRule" id="PRU01240"/>
    </source>
</evidence>
<dbReference type="InterPro" id="IPR010259">
    <property type="entry name" value="S8pro/Inhibitor_I9"/>
</dbReference>
<keyword evidence="5 6" id="KW-0720">Serine protease</keyword>
<dbReference type="Gene3D" id="3.30.70.80">
    <property type="entry name" value="Peptidase S8 propeptide/proteinase inhibitor I9"/>
    <property type="match status" value="1"/>
</dbReference>
<feature type="chain" id="PRO_5002079729" evidence="9">
    <location>
        <begin position="21"/>
        <end position="411"/>
    </location>
</feature>
<evidence type="ECO:0000259" key="10">
    <source>
        <dbReference type="Pfam" id="PF00082"/>
    </source>
</evidence>
<sequence>MSNVKRLFLSALALATPSLAGEGNRTDGKYIVTLKDGLSTSSFHSHMSWIKGIHAGVTVSAGHRGIERVYDGTYGFSGYAGQFEKETLAEIKASQDAPVEQDKVWRLTWIRGDVGIEGQRHLKARQQNTTYMEQDDAPWGRAAVSHRHAGAQGYRYDAVAGEGTYAYVIDTGIRDTHSEFEGRVQKGYSAFDQDADSVGHGTHVAGIIAGKTYGVAKKASVVAVKVMDGESGMMSDILAGFDWAVKDVLTNKRADRAVINMSLGGPRSTAFNRAVDQASARGITTVVAAGNEAADAADSSPASAQGAVAVAAIDDDWRRARYSNFGPSVGIFAPGTMVLSASYQDDSSAVTISGTSMACPHIAGLAVYAMSTRGVAGGPATRHLLSTATKGKVSDSRGSPNLVGNNNVPGQ</sequence>
<dbReference type="CDD" id="cd04077">
    <property type="entry name" value="Peptidases_S8_PCSK9_ProteinaseK_like"/>
    <property type="match status" value="1"/>
</dbReference>
<dbReference type="PANTHER" id="PTHR43806">
    <property type="entry name" value="PEPTIDASE S8"/>
    <property type="match status" value="1"/>
</dbReference>
<dbReference type="InterPro" id="IPR023827">
    <property type="entry name" value="Peptidase_S8_Asp-AS"/>
</dbReference>
<keyword evidence="4 6" id="KW-0378">Hydrolase</keyword>
<dbReference type="InterPro" id="IPR034193">
    <property type="entry name" value="PCSK9_ProteinaseK-like"/>
</dbReference>
<dbReference type="STRING" id="1081103.A0A0B2WXS2"/>
<evidence type="ECO:0000256" key="4">
    <source>
        <dbReference type="ARBA" id="ARBA00022801"/>
    </source>
</evidence>